<accession>A0ABP7V5W2</accession>
<dbReference type="InterPro" id="IPR018520">
    <property type="entry name" value="UPP_synth-like_CS"/>
</dbReference>
<feature type="binding site" evidence="2">
    <location>
        <position position="51"/>
    </location>
    <ligand>
        <name>substrate</name>
    </ligand>
</feature>
<comment type="cofactor">
    <cofactor evidence="2">
        <name>Mg(2+)</name>
        <dbReference type="ChEBI" id="CHEBI:18420"/>
    </cofactor>
    <text evidence="2">Binds 2 magnesium ions per subunit.</text>
</comment>
<comment type="similarity">
    <text evidence="2">Belongs to the UPP synthase family.</text>
</comment>
<feature type="binding site" evidence="2">
    <location>
        <position position="85"/>
    </location>
    <ligand>
        <name>substrate</name>
    </ligand>
</feature>
<dbReference type="EMBL" id="BAABDL010000017">
    <property type="protein sequence ID" value="GAA4059861.1"/>
    <property type="molecule type" value="Genomic_DNA"/>
</dbReference>
<sequence>MAFNYWPFINKNKTTVEKDHQITVIPDHVAIIMDGNGRWAKQRGLPRIAGHKQGMDNVKHIVEVANTYDIKVLTLYAFSTENWKRPEQEVNFLMKLPQEFLSVYLPDLIKENVKIEMIGDIERLPKSTQKAINNAIEKTEHNTGLILNIAMNYGSRLEMVDVVKSIAEDVRSNKLTPDQIDEQTINQRLYTSHLPEPDLLIRTSGEIRLSNFLLWQLAYTEFWFTDAYWPAFSEHEFKQALLAYQQRKRRYGGLE</sequence>
<feature type="binding site" evidence="2">
    <location>
        <position position="39"/>
    </location>
    <ligand>
        <name>substrate</name>
    </ligand>
</feature>
<dbReference type="HAMAP" id="MF_01139">
    <property type="entry name" value="ISPT"/>
    <property type="match status" value="1"/>
</dbReference>
<feature type="binding site" evidence="2">
    <location>
        <position position="221"/>
    </location>
    <ligand>
        <name>Mg(2+)</name>
        <dbReference type="ChEBI" id="CHEBI:18420"/>
    </ligand>
</feature>
<protein>
    <recommendedName>
        <fullName evidence="2">Isoprenyl transferase</fullName>
        <ecNumber evidence="2">2.5.1.-</ecNumber>
    </recommendedName>
</protein>
<feature type="binding site" evidence="2">
    <location>
        <begin position="79"/>
        <end position="81"/>
    </location>
    <ligand>
        <name>substrate</name>
    </ligand>
</feature>
<dbReference type="SUPFAM" id="SSF64005">
    <property type="entry name" value="Undecaprenyl diphosphate synthase"/>
    <property type="match status" value="1"/>
</dbReference>
<keyword evidence="2" id="KW-0460">Magnesium</keyword>
<dbReference type="NCBIfam" id="TIGR00055">
    <property type="entry name" value="uppS"/>
    <property type="match status" value="1"/>
</dbReference>
<keyword evidence="4" id="KW-1185">Reference proteome</keyword>
<feature type="active site" evidence="2">
    <location>
        <position position="34"/>
    </location>
</feature>
<feature type="active site" description="Proton acceptor" evidence="2">
    <location>
        <position position="82"/>
    </location>
</feature>
<evidence type="ECO:0000256" key="2">
    <source>
        <dbReference type="HAMAP-Rule" id="MF_01139"/>
    </source>
</evidence>
<gene>
    <name evidence="3" type="primary">uppS_1</name>
    <name evidence="3" type="ORF">GCM10022410_03720</name>
</gene>
<feature type="binding site" evidence="2">
    <location>
        <position position="202"/>
    </location>
    <ligand>
        <name>substrate</name>
    </ligand>
</feature>
<dbReference type="CDD" id="cd00475">
    <property type="entry name" value="Cis_IPPS"/>
    <property type="match status" value="1"/>
</dbReference>
<comment type="subunit">
    <text evidence="2">Homodimer.</text>
</comment>
<dbReference type="RefSeq" id="WP_344909767.1">
    <property type="nucleotide sequence ID" value="NZ_BAABDL010000017.1"/>
</dbReference>
<dbReference type="EC" id="2.5.1.-" evidence="2"/>
<feature type="binding site" evidence="2">
    <location>
        <position position="83"/>
    </location>
    <ligand>
        <name>substrate</name>
    </ligand>
</feature>
<keyword evidence="1 2" id="KW-0808">Transferase</keyword>
<evidence type="ECO:0000313" key="3">
    <source>
        <dbReference type="EMBL" id="GAA4059861.1"/>
    </source>
</evidence>
<dbReference type="PROSITE" id="PS01066">
    <property type="entry name" value="UPP_SYNTHASE"/>
    <property type="match status" value="1"/>
</dbReference>
<feature type="binding site" evidence="2">
    <location>
        <begin position="35"/>
        <end position="38"/>
    </location>
    <ligand>
        <name>substrate</name>
    </ligand>
</feature>
<organism evidence="3 4">
    <name type="scientific">Amphibacillus indicireducens</name>
    <dbReference type="NCBI Taxonomy" id="1076330"/>
    <lineage>
        <taxon>Bacteria</taxon>
        <taxon>Bacillati</taxon>
        <taxon>Bacillota</taxon>
        <taxon>Bacilli</taxon>
        <taxon>Bacillales</taxon>
        <taxon>Bacillaceae</taxon>
        <taxon>Amphibacillus</taxon>
    </lineage>
</organism>
<dbReference type="NCBIfam" id="NF011405">
    <property type="entry name" value="PRK14830.1"/>
    <property type="match status" value="1"/>
</dbReference>
<reference evidence="4" key="1">
    <citation type="journal article" date="2019" name="Int. J. Syst. Evol. Microbiol.">
        <title>The Global Catalogue of Microorganisms (GCM) 10K type strain sequencing project: providing services to taxonomists for standard genome sequencing and annotation.</title>
        <authorList>
            <consortium name="The Broad Institute Genomics Platform"/>
            <consortium name="The Broad Institute Genome Sequencing Center for Infectious Disease"/>
            <person name="Wu L."/>
            <person name="Ma J."/>
        </authorList>
    </citation>
    <scope>NUCLEOTIDE SEQUENCE [LARGE SCALE GENOMIC DNA]</scope>
    <source>
        <strain evidence="4">JCM 17250</strain>
    </source>
</reference>
<feature type="binding site" evidence="2">
    <location>
        <position position="34"/>
    </location>
    <ligand>
        <name>Mg(2+)</name>
        <dbReference type="ChEBI" id="CHEBI:18420"/>
    </ligand>
</feature>
<dbReference type="GO" id="GO:0016740">
    <property type="term" value="F:transferase activity"/>
    <property type="evidence" value="ECO:0007669"/>
    <property type="project" value="UniProtKB-KW"/>
</dbReference>
<dbReference type="Pfam" id="PF01255">
    <property type="entry name" value="Prenyltransf"/>
    <property type="match status" value="1"/>
</dbReference>
<dbReference type="Proteomes" id="UP001501734">
    <property type="component" value="Unassembled WGS sequence"/>
</dbReference>
<keyword evidence="2" id="KW-0479">Metal-binding</keyword>
<name>A0ABP7V5W2_9BACI</name>
<dbReference type="PANTHER" id="PTHR10291:SF0">
    <property type="entry name" value="DEHYDRODOLICHYL DIPHOSPHATE SYNTHASE 2"/>
    <property type="match status" value="1"/>
</dbReference>
<comment type="function">
    <text evidence="2">Catalyzes the condensation of isopentenyl diphosphate (IPP) with allylic pyrophosphates generating different type of terpenoids.</text>
</comment>
<dbReference type="InterPro" id="IPR036424">
    <property type="entry name" value="UPP_synth-like_sf"/>
</dbReference>
<dbReference type="InterPro" id="IPR001441">
    <property type="entry name" value="UPP_synth-like"/>
</dbReference>
<dbReference type="Gene3D" id="3.40.1180.10">
    <property type="entry name" value="Decaprenyl diphosphate synthase-like"/>
    <property type="match status" value="1"/>
</dbReference>
<evidence type="ECO:0000313" key="4">
    <source>
        <dbReference type="Proteomes" id="UP001501734"/>
    </source>
</evidence>
<comment type="caution">
    <text evidence="3">The sequence shown here is derived from an EMBL/GenBank/DDBJ whole genome shotgun (WGS) entry which is preliminary data.</text>
</comment>
<feature type="binding site" evidence="2">
    <location>
        <position position="47"/>
    </location>
    <ligand>
        <name>substrate</name>
    </ligand>
</feature>
<evidence type="ECO:0000256" key="1">
    <source>
        <dbReference type="ARBA" id="ARBA00022679"/>
    </source>
</evidence>
<dbReference type="PANTHER" id="PTHR10291">
    <property type="entry name" value="DEHYDRODOLICHYL DIPHOSPHATE SYNTHASE FAMILY MEMBER"/>
    <property type="match status" value="1"/>
</dbReference>
<feature type="binding site" evidence="2">
    <location>
        <begin position="208"/>
        <end position="210"/>
    </location>
    <ligand>
        <name>substrate</name>
    </ligand>
</feature>
<proteinExistence type="inferred from homology"/>